<evidence type="ECO:0000313" key="4">
    <source>
        <dbReference type="Proteomes" id="UP000054988"/>
    </source>
</evidence>
<evidence type="ECO:0000259" key="2">
    <source>
        <dbReference type="SMART" id="SM01300"/>
    </source>
</evidence>
<feature type="region of interest" description="Disordered" evidence="1">
    <location>
        <begin position="249"/>
        <end position="279"/>
    </location>
</feature>
<feature type="domain" description="PEHE" evidence="2">
    <location>
        <begin position="100"/>
        <end position="239"/>
    </location>
</feature>
<accession>A0A0W0FAV8</accession>
<feature type="compositionally biased region" description="Acidic residues" evidence="1">
    <location>
        <begin position="299"/>
        <end position="311"/>
    </location>
</feature>
<proteinExistence type="predicted"/>
<evidence type="ECO:0000256" key="1">
    <source>
        <dbReference type="SAM" id="MobiDB-lite"/>
    </source>
</evidence>
<dbReference type="InterPro" id="IPR029332">
    <property type="entry name" value="PEHE_dom"/>
</dbReference>
<protein>
    <recommendedName>
        <fullName evidence="2">PEHE domain-containing protein</fullName>
    </recommendedName>
</protein>
<name>A0A0W0FAV8_MONRR</name>
<feature type="region of interest" description="Disordered" evidence="1">
    <location>
        <begin position="1"/>
        <end position="31"/>
    </location>
</feature>
<dbReference type="SMART" id="SM01300">
    <property type="entry name" value="PEHE"/>
    <property type="match status" value="1"/>
</dbReference>
<feature type="region of interest" description="Disordered" evidence="1">
    <location>
        <begin position="294"/>
        <end position="520"/>
    </location>
</feature>
<feature type="compositionally biased region" description="Low complexity" evidence="1">
    <location>
        <begin position="507"/>
        <end position="520"/>
    </location>
</feature>
<dbReference type="eggNOG" id="ENOG502SD7H">
    <property type="taxonomic scope" value="Eukaryota"/>
</dbReference>
<dbReference type="EMBL" id="LATX01002176">
    <property type="protein sequence ID" value="KTB33449.1"/>
    <property type="molecule type" value="Genomic_DNA"/>
</dbReference>
<feature type="compositionally biased region" description="Pro residues" evidence="1">
    <location>
        <begin position="316"/>
        <end position="328"/>
    </location>
</feature>
<sequence>MDPSSSSQGPQRRLLPSRSRRGGPGAGVGNCEADQMILEINRRKPENEPLIPENTRFFLTTSPALAPPECPIPPILNERANERYFERPELLKACREQGLIETPDFETINDADTVGGRFRPRGSEEGIADTSDAVYERRHKKFEAFEKRGRLREKEKLQHEQYKLRERVEQLRVMEYSAFLALPASAFSPAPGRIAEDGDESINGHPGTQLNGVAAMHEAERRRQEMLDVAQTLEERYKLLLPPTQKIRKTNGSAVSTPTPSIIPPSSSPTAAAAAEQVDTIHVRKPIPTKATKKRIIDIDEGETEVDEDEILTSPTPSPTPSPPPPSLPQREKLIIKLKKSASNPPASTPVSAPISAPESAVRVIRRPAKKRKTEATQTPPPLPAEQPIIVPDTPISNPDIAVLEQPKEQDKPTKRRGRPPQNPDGTVRRVGSISVAPKAAKTAQVLKDTPEPAADVPVKQAKKRLRKTAPPTDEPAPNRQASMPPIAAIDESVSAPAPRRSKSRIPAEPAAQVAPVAQTAAPTIASSRPYKPGVLALYAQRQAELGRARNTTRHLQAFGVKVPDEVMHELEYELPLHILNHEVFQERYAKYYDPKDTFNPMMVLIPKFFPHLQKEAFEEELVEAWQAANDRAASVGSDEEEGEGEGEGAERGDEGEDEVEEEEAEDDR</sequence>
<reference evidence="3 4" key="1">
    <citation type="submission" date="2015-12" db="EMBL/GenBank/DDBJ databases">
        <title>Draft genome sequence of Moniliophthora roreri, the causal agent of frosty pod rot of cacao.</title>
        <authorList>
            <person name="Aime M.C."/>
            <person name="Diaz-Valderrama J.R."/>
            <person name="Kijpornyongpan T."/>
            <person name="Phillips-Mora W."/>
        </authorList>
    </citation>
    <scope>NUCLEOTIDE SEQUENCE [LARGE SCALE GENOMIC DNA]</scope>
    <source>
        <strain evidence="3 4">MCA 2952</strain>
    </source>
</reference>
<feature type="compositionally biased region" description="Acidic residues" evidence="1">
    <location>
        <begin position="638"/>
        <end position="669"/>
    </location>
</feature>
<comment type="caution">
    <text evidence="3">The sequence shown here is derived from an EMBL/GenBank/DDBJ whole genome shotgun (WGS) entry which is preliminary data.</text>
</comment>
<dbReference type="AlphaFoldDB" id="A0A0W0FAV8"/>
<dbReference type="Proteomes" id="UP000054988">
    <property type="component" value="Unassembled WGS sequence"/>
</dbReference>
<feature type="compositionally biased region" description="Polar residues" evidence="1">
    <location>
        <begin position="1"/>
        <end position="10"/>
    </location>
</feature>
<organism evidence="3 4">
    <name type="scientific">Moniliophthora roreri</name>
    <name type="common">Frosty pod rot fungus</name>
    <name type="synonym">Monilia roreri</name>
    <dbReference type="NCBI Taxonomy" id="221103"/>
    <lineage>
        <taxon>Eukaryota</taxon>
        <taxon>Fungi</taxon>
        <taxon>Dikarya</taxon>
        <taxon>Basidiomycota</taxon>
        <taxon>Agaricomycotina</taxon>
        <taxon>Agaricomycetes</taxon>
        <taxon>Agaricomycetidae</taxon>
        <taxon>Agaricales</taxon>
        <taxon>Marasmiineae</taxon>
        <taxon>Marasmiaceae</taxon>
        <taxon>Moniliophthora</taxon>
    </lineage>
</organism>
<evidence type="ECO:0000313" key="3">
    <source>
        <dbReference type="EMBL" id="KTB33449.1"/>
    </source>
</evidence>
<dbReference type="GO" id="GO:0000123">
    <property type="term" value="C:histone acetyltransferase complex"/>
    <property type="evidence" value="ECO:0007669"/>
    <property type="project" value="UniProtKB-ARBA"/>
</dbReference>
<feature type="region of interest" description="Disordered" evidence="1">
    <location>
        <begin position="629"/>
        <end position="669"/>
    </location>
</feature>
<gene>
    <name evidence="3" type="ORF">WG66_14067</name>
</gene>
<dbReference type="InterPro" id="IPR029184">
    <property type="entry name" value="Sas4_dom"/>
</dbReference>
<dbReference type="Pfam" id="PF15460">
    <property type="entry name" value="SAS4"/>
    <property type="match status" value="1"/>
</dbReference>
<feature type="compositionally biased region" description="Polar residues" evidence="1">
    <location>
        <begin position="341"/>
        <end position="351"/>
    </location>
</feature>
<feature type="compositionally biased region" description="Basic residues" evidence="1">
    <location>
        <begin position="364"/>
        <end position="373"/>
    </location>
</feature>